<evidence type="ECO:0000313" key="3">
    <source>
        <dbReference type="EMBL" id="SVB99795.1"/>
    </source>
</evidence>
<dbReference type="PANTHER" id="PTHR23521:SF3">
    <property type="entry name" value="MFS TRANSPORTER"/>
    <property type="match status" value="1"/>
</dbReference>
<dbReference type="EMBL" id="UINC01067785">
    <property type="protein sequence ID" value="SVB99795.1"/>
    <property type="molecule type" value="Genomic_DNA"/>
</dbReference>
<feature type="transmembrane region" description="Helical" evidence="1">
    <location>
        <begin position="131"/>
        <end position="150"/>
    </location>
</feature>
<keyword evidence="1" id="KW-1133">Transmembrane helix</keyword>
<name>A0A382IKD1_9ZZZZ</name>
<dbReference type="PROSITE" id="PS50850">
    <property type="entry name" value="MFS"/>
    <property type="match status" value="1"/>
</dbReference>
<evidence type="ECO:0000259" key="2">
    <source>
        <dbReference type="PROSITE" id="PS50850"/>
    </source>
</evidence>
<feature type="transmembrane region" description="Helical" evidence="1">
    <location>
        <begin position="43"/>
        <end position="61"/>
    </location>
</feature>
<dbReference type="SUPFAM" id="SSF103473">
    <property type="entry name" value="MFS general substrate transporter"/>
    <property type="match status" value="1"/>
</dbReference>
<keyword evidence="1" id="KW-0812">Transmembrane</keyword>
<dbReference type="Pfam" id="PF07690">
    <property type="entry name" value="MFS_1"/>
    <property type="match status" value="1"/>
</dbReference>
<dbReference type="GO" id="GO:0005886">
    <property type="term" value="C:plasma membrane"/>
    <property type="evidence" value="ECO:0007669"/>
    <property type="project" value="TreeGrafter"/>
</dbReference>
<proteinExistence type="predicted"/>
<evidence type="ECO:0000256" key="1">
    <source>
        <dbReference type="SAM" id="Phobius"/>
    </source>
</evidence>
<dbReference type="AlphaFoldDB" id="A0A382IKD1"/>
<dbReference type="InterPro" id="IPR036259">
    <property type="entry name" value="MFS_trans_sf"/>
</dbReference>
<dbReference type="InterPro" id="IPR020846">
    <property type="entry name" value="MFS_dom"/>
</dbReference>
<sequence length="169" mass="18443">MGKLFKNSWALFTGIGIILIAHGLQSSLMGVRAVIENFSSLSTGILMSGYYIGYFVGSNLTPTLVSRVGHIRVFAAFASTASLSVLIIVTYVNPIVWTFGRFLTGLSLVSCFIVAESWLNDRANNKTRGKLLSAYMFINYLGLACGALLLNFDDPKNFKPFILVSILLS</sequence>
<feature type="non-terminal residue" evidence="3">
    <location>
        <position position="169"/>
    </location>
</feature>
<dbReference type="Gene3D" id="1.20.1250.20">
    <property type="entry name" value="MFS general substrate transporter like domains"/>
    <property type="match status" value="1"/>
</dbReference>
<organism evidence="3">
    <name type="scientific">marine metagenome</name>
    <dbReference type="NCBI Taxonomy" id="408172"/>
    <lineage>
        <taxon>unclassified sequences</taxon>
        <taxon>metagenomes</taxon>
        <taxon>ecological metagenomes</taxon>
    </lineage>
</organism>
<feature type="transmembrane region" description="Helical" evidence="1">
    <location>
        <begin position="73"/>
        <end position="92"/>
    </location>
</feature>
<dbReference type="GO" id="GO:0022857">
    <property type="term" value="F:transmembrane transporter activity"/>
    <property type="evidence" value="ECO:0007669"/>
    <property type="project" value="InterPro"/>
</dbReference>
<accession>A0A382IKD1</accession>
<dbReference type="InterPro" id="IPR011701">
    <property type="entry name" value="MFS"/>
</dbReference>
<dbReference type="PANTHER" id="PTHR23521">
    <property type="entry name" value="TRANSPORTER MFS SUPERFAMILY"/>
    <property type="match status" value="1"/>
</dbReference>
<protein>
    <recommendedName>
        <fullName evidence="2">Major facilitator superfamily (MFS) profile domain-containing protein</fullName>
    </recommendedName>
</protein>
<reference evidence="3" key="1">
    <citation type="submission" date="2018-05" db="EMBL/GenBank/DDBJ databases">
        <authorList>
            <person name="Lanie J.A."/>
            <person name="Ng W.-L."/>
            <person name="Kazmierczak K.M."/>
            <person name="Andrzejewski T.M."/>
            <person name="Davidsen T.M."/>
            <person name="Wayne K.J."/>
            <person name="Tettelin H."/>
            <person name="Glass J.I."/>
            <person name="Rusch D."/>
            <person name="Podicherti R."/>
            <person name="Tsui H.-C.T."/>
            <person name="Winkler M.E."/>
        </authorList>
    </citation>
    <scope>NUCLEOTIDE SEQUENCE</scope>
</reference>
<gene>
    <name evidence="3" type="ORF">METZ01_LOCUS252649</name>
</gene>
<feature type="transmembrane region" description="Helical" evidence="1">
    <location>
        <begin position="98"/>
        <end position="119"/>
    </location>
</feature>
<feature type="domain" description="Major facilitator superfamily (MFS) profile" evidence="2">
    <location>
        <begin position="1"/>
        <end position="169"/>
    </location>
</feature>
<keyword evidence="1" id="KW-0472">Membrane</keyword>